<reference evidence="1" key="1">
    <citation type="journal article" date="2019" name="bioRxiv">
        <title>The Genome of the Zebra Mussel, Dreissena polymorpha: A Resource for Invasive Species Research.</title>
        <authorList>
            <person name="McCartney M.A."/>
            <person name="Auch B."/>
            <person name="Kono T."/>
            <person name="Mallez S."/>
            <person name="Zhang Y."/>
            <person name="Obille A."/>
            <person name="Becker A."/>
            <person name="Abrahante J.E."/>
            <person name="Garbe J."/>
            <person name="Badalamenti J.P."/>
            <person name="Herman A."/>
            <person name="Mangelson H."/>
            <person name="Liachko I."/>
            <person name="Sullivan S."/>
            <person name="Sone E.D."/>
            <person name="Koren S."/>
            <person name="Silverstein K.A.T."/>
            <person name="Beckman K.B."/>
            <person name="Gohl D.M."/>
        </authorList>
    </citation>
    <scope>NUCLEOTIDE SEQUENCE</scope>
    <source>
        <strain evidence="1">Duluth1</strain>
        <tissue evidence="1">Whole animal</tissue>
    </source>
</reference>
<dbReference type="Proteomes" id="UP000828390">
    <property type="component" value="Unassembled WGS sequence"/>
</dbReference>
<dbReference type="EMBL" id="JAIWYP010000001">
    <property type="protein sequence ID" value="KAH3877091.1"/>
    <property type="molecule type" value="Genomic_DNA"/>
</dbReference>
<evidence type="ECO:0000313" key="2">
    <source>
        <dbReference type="Proteomes" id="UP000828390"/>
    </source>
</evidence>
<comment type="caution">
    <text evidence="1">The sequence shown here is derived from an EMBL/GenBank/DDBJ whole genome shotgun (WGS) entry which is preliminary data.</text>
</comment>
<accession>A0A9D4MKI7</accession>
<keyword evidence="2" id="KW-1185">Reference proteome</keyword>
<dbReference type="AlphaFoldDB" id="A0A9D4MKI7"/>
<name>A0A9D4MKI7_DREPO</name>
<reference evidence="1" key="2">
    <citation type="submission" date="2020-11" db="EMBL/GenBank/DDBJ databases">
        <authorList>
            <person name="McCartney M.A."/>
            <person name="Auch B."/>
            <person name="Kono T."/>
            <person name="Mallez S."/>
            <person name="Becker A."/>
            <person name="Gohl D.M."/>
            <person name="Silverstein K.A.T."/>
            <person name="Koren S."/>
            <person name="Bechman K.B."/>
            <person name="Herman A."/>
            <person name="Abrahante J.E."/>
            <person name="Garbe J."/>
        </authorList>
    </citation>
    <scope>NUCLEOTIDE SEQUENCE</scope>
    <source>
        <strain evidence="1">Duluth1</strain>
        <tissue evidence="1">Whole animal</tissue>
    </source>
</reference>
<sequence>MSVLSNVENEQRLIYLLCKHVEEKEIRVVNAKSDADALIVETAVKYALNVPTVVVGEDTDLLILSRYHSDQNGNNTYFTSDRKN</sequence>
<protein>
    <submittedName>
        <fullName evidence="1">Uncharacterized protein</fullName>
    </submittedName>
</protein>
<gene>
    <name evidence="1" type="ORF">DPMN_000947</name>
</gene>
<organism evidence="1 2">
    <name type="scientific">Dreissena polymorpha</name>
    <name type="common">Zebra mussel</name>
    <name type="synonym">Mytilus polymorpha</name>
    <dbReference type="NCBI Taxonomy" id="45954"/>
    <lineage>
        <taxon>Eukaryota</taxon>
        <taxon>Metazoa</taxon>
        <taxon>Spiralia</taxon>
        <taxon>Lophotrochozoa</taxon>
        <taxon>Mollusca</taxon>
        <taxon>Bivalvia</taxon>
        <taxon>Autobranchia</taxon>
        <taxon>Heteroconchia</taxon>
        <taxon>Euheterodonta</taxon>
        <taxon>Imparidentia</taxon>
        <taxon>Neoheterodontei</taxon>
        <taxon>Myida</taxon>
        <taxon>Dreissenoidea</taxon>
        <taxon>Dreissenidae</taxon>
        <taxon>Dreissena</taxon>
    </lineage>
</organism>
<proteinExistence type="predicted"/>
<evidence type="ECO:0000313" key="1">
    <source>
        <dbReference type="EMBL" id="KAH3877091.1"/>
    </source>
</evidence>